<organism evidence="1 2">
    <name type="scientific">Daphnia magna</name>
    <dbReference type="NCBI Taxonomy" id="35525"/>
    <lineage>
        <taxon>Eukaryota</taxon>
        <taxon>Metazoa</taxon>
        <taxon>Ecdysozoa</taxon>
        <taxon>Arthropoda</taxon>
        <taxon>Crustacea</taxon>
        <taxon>Branchiopoda</taxon>
        <taxon>Diplostraca</taxon>
        <taxon>Cladocera</taxon>
        <taxon>Anomopoda</taxon>
        <taxon>Daphniidae</taxon>
        <taxon>Daphnia</taxon>
    </lineage>
</organism>
<evidence type="ECO:0000313" key="2">
    <source>
        <dbReference type="Proteomes" id="UP001234178"/>
    </source>
</evidence>
<protein>
    <submittedName>
        <fullName evidence="1">Uncharacterized protein</fullName>
    </submittedName>
</protein>
<proteinExistence type="predicted"/>
<gene>
    <name evidence="1" type="ORF">OUZ56_021268</name>
</gene>
<name>A0ABQ9ZGY8_9CRUS</name>
<sequence length="100" mass="11024">MAADSVVGLQESCYPQGAGGLFRNGNRTLINSVAIRASTHMPSVFSPVYSFWDMSGLQEISQKKNVSSSELLSINITKSYNRYKNLQQTLESPQNLAYST</sequence>
<keyword evidence="2" id="KW-1185">Reference proteome</keyword>
<reference evidence="1 2" key="1">
    <citation type="journal article" date="2023" name="Nucleic Acids Res.">
        <title>The hologenome of Daphnia magna reveals possible DNA methylation and microbiome-mediated evolution of the host genome.</title>
        <authorList>
            <person name="Chaturvedi A."/>
            <person name="Li X."/>
            <person name="Dhandapani V."/>
            <person name="Marshall H."/>
            <person name="Kissane S."/>
            <person name="Cuenca-Cambronero M."/>
            <person name="Asole G."/>
            <person name="Calvet F."/>
            <person name="Ruiz-Romero M."/>
            <person name="Marangio P."/>
            <person name="Guigo R."/>
            <person name="Rago D."/>
            <person name="Mirbahai L."/>
            <person name="Eastwood N."/>
            <person name="Colbourne J.K."/>
            <person name="Zhou J."/>
            <person name="Mallon E."/>
            <person name="Orsini L."/>
        </authorList>
    </citation>
    <scope>NUCLEOTIDE SEQUENCE [LARGE SCALE GENOMIC DNA]</scope>
    <source>
        <strain evidence="1">LRV0_1</strain>
    </source>
</reference>
<comment type="caution">
    <text evidence="1">The sequence shown here is derived from an EMBL/GenBank/DDBJ whole genome shotgun (WGS) entry which is preliminary data.</text>
</comment>
<dbReference type="Proteomes" id="UP001234178">
    <property type="component" value="Unassembled WGS sequence"/>
</dbReference>
<evidence type="ECO:0000313" key="1">
    <source>
        <dbReference type="EMBL" id="KAK4012169.1"/>
    </source>
</evidence>
<accession>A0ABQ9ZGY8</accession>
<dbReference type="EMBL" id="JAOYFB010000003">
    <property type="protein sequence ID" value="KAK4012169.1"/>
    <property type="molecule type" value="Genomic_DNA"/>
</dbReference>